<dbReference type="RefSeq" id="WP_095444056.1">
    <property type="nucleotide sequence ID" value="NZ_CP022602.1"/>
</dbReference>
<evidence type="ECO:0000313" key="2">
    <source>
        <dbReference type="EMBL" id="ASV83015.1"/>
    </source>
</evidence>
<keyword evidence="1" id="KW-0812">Transmembrane</keyword>
<feature type="transmembrane region" description="Helical" evidence="1">
    <location>
        <begin position="6"/>
        <end position="27"/>
    </location>
</feature>
<keyword evidence="2" id="KW-0614">Plasmid</keyword>
<evidence type="ECO:0000256" key="1">
    <source>
        <dbReference type="SAM" id="Phobius"/>
    </source>
</evidence>
<dbReference type="OrthoDB" id="8117504at2"/>
<dbReference type="AlphaFoldDB" id="A0A248U8H2"/>
<name>A0A248U8H2_9HYPH</name>
<reference evidence="2 3" key="1">
    <citation type="submission" date="2017-07" db="EMBL/GenBank/DDBJ databases">
        <title>Phylogenetic study on the rhizospheric bacterium Ochrobactrum sp. A44.</title>
        <authorList>
            <person name="Krzyzanowska D.M."/>
            <person name="Ossowicki A."/>
            <person name="Rajewska M."/>
            <person name="Maciag T."/>
            <person name="Kaczynski Z."/>
            <person name="Czerwicka M."/>
            <person name="Jafra S."/>
        </authorList>
    </citation>
    <scope>NUCLEOTIDE SEQUENCE [LARGE SCALE GENOMIC DNA]</scope>
    <source>
        <strain evidence="2 3">A44</strain>
        <plasmid evidence="2 3">unnamed2</plasmid>
    </source>
</reference>
<dbReference type="KEGG" id="och:CES85_5842"/>
<geneLocation type="plasmid" evidence="2 3">
    <name>unnamed2</name>
</geneLocation>
<dbReference type="Proteomes" id="UP000215256">
    <property type="component" value="Plasmid unnamed2"/>
</dbReference>
<evidence type="ECO:0000313" key="3">
    <source>
        <dbReference type="Proteomes" id="UP000215256"/>
    </source>
</evidence>
<protein>
    <submittedName>
        <fullName evidence="2">Uncharacterized protein</fullName>
    </submittedName>
</protein>
<keyword evidence="1" id="KW-1133">Transmembrane helix</keyword>
<proteinExistence type="predicted"/>
<sequence>MTGTEIMGAVGFIVMLFGFLFGLWKYVDSKINAARNETAAKADAATALAALTRQELSDYKLRAAETFATKAGMQEQTSQIMRAIESVANRIDGLTERMDRVFEQKTTRARS</sequence>
<keyword evidence="1" id="KW-0472">Membrane</keyword>
<organism evidence="2 3">
    <name type="scientific">Ochrobactrum quorumnocens</name>
    <dbReference type="NCBI Taxonomy" id="271865"/>
    <lineage>
        <taxon>Bacteria</taxon>
        <taxon>Pseudomonadati</taxon>
        <taxon>Pseudomonadota</taxon>
        <taxon>Alphaproteobacteria</taxon>
        <taxon>Hyphomicrobiales</taxon>
        <taxon>Brucellaceae</taxon>
        <taxon>Brucella/Ochrobactrum group</taxon>
        <taxon>Ochrobactrum</taxon>
    </lineage>
</organism>
<dbReference type="EMBL" id="CP022602">
    <property type="protein sequence ID" value="ASV83015.1"/>
    <property type="molecule type" value="Genomic_DNA"/>
</dbReference>
<gene>
    <name evidence="2" type="ORF">CES85_5842</name>
</gene>
<accession>A0A248U8H2</accession>